<reference evidence="4 5" key="1">
    <citation type="submission" date="2020-03" db="EMBL/GenBank/DDBJ databases">
        <title>Propioniciclava sp. nov., isolated from Hydrophilus acuminatus.</title>
        <authorList>
            <person name="Hyun D.-W."/>
            <person name="Bae J.-W."/>
        </authorList>
    </citation>
    <scope>NUCLEOTIDE SEQUENCE [LARGE SCALE GENOMIC DNA]</scope>
    <source>
        <strain evidence="4 5">HDW11</strain>
    </source>
</reference>
<feature type="region of interest" description="Disordered" evidence="2">
    <location>
        <begin position="41"/>
        <end position="71"/>
    </location>
</feature>
<evidence type="ECO:0000256" key="2">
    <source>
        <dbReference type="SAM" id="MobiDB-lite"/>
    </source>
</evidence>
<dbReference type="Pfam" id="PF05532">
    <property type="entry name" value="CsbD"/>
    <property type="match status" value="1"/>
</dbReference>
<proteinExistence type="inferred from homology"/>
<dbReference type="Proteomes" id="UP000501058">
    <property type="component" value="Chromosome"/>
</dbReference>
<dbReference type="RefSeq" id="WP_166231809.1">
    <property type="nucleotide sequence ID" value="NZ_CP049865.1"/>
</dbReference>
<evidence type="ECO:0000259" key="3">
    <source>
        <dbReference type="Pfam" id="PF05532"/>
    </source>
</evidence>
<sequence length="71" mass="7481">MGIGDKISNKAEELGGKIERGVGDLTDNEELEAKGAAKEAAAKAKQAGEHVKDAAKDVVDDVKDATHDKRH</sequence>
<dbReference type="InterPro" id="IPR036629">
    <property type="entry name" value="YjbJ_sf"/>
</dbReference>
<comment type="similarity">
    <text evidence="1">Belongs to the UPF0337 (CsbD) family.</text>
</comment>
<evidence type="ECO:0000256" key="1">
    <source>
        <dbReference type="ARBA" id="ARBA00009129"/>
    </source>
</evidence>
<feature type="domain" description="CsbD-like" evidence="3">
    <location>
        <begin position="5"/>
        <end position="57"/>
    </location>
</feature>
<accession>A0A6G7Y438</accession>
<name>A0A6G7Y438_9ACTN</name>
<dbReference type="KEGG" id="prv:G7070_02770"/>
<dbReference type="SUPFAM" id="SSF69047">
    <property type="entry name" value="Hypothetical protein YjbJ"/>
    <property type="match status" value="1"/>
</dbReference>
<organism evidence="4 5">
    <name type="scientific">Propioniciclava coleopterorum</name>
    <dbReference type="NCBI Taxonomy" id="2714937"/>
    <lineage>
        <taxon>Bacteria</taxon>
        <taxon>Bacillati</taxon>
        <taxon>Actinomycetota</taxon>
        <taxon>Actinomycetes</taxon>
        <taxon>Propionibacteriales</taxon>
        <taxon>Propionibacteriaceae</taxon>
        <taxon>Propioniciclava</taxon>
    </lineage>
</organism>
<dbReference type="Gene3D" id="1.10.1470.10">
    <property type="entry name" value="YjbJ"/>
    <property type="match status" value="1"/>
</dbReference>
<keyword evidence="5" id="KW-1185">Reference proteome</keyword>
<dbReference type="AlphaFoldDB" id="A0A6G7Y438"/>
<dbReference type="EMBL" id="CP049865">
    <property type="protein sequence ID" value="QIK71408.1"/>
    <property type="molecule type" value="Genomic_DNA"/>
</dbReference>
<dbReference type="InterPro" id="IPR008462">
    <property type="entry name" value="CsbD"/>
</dbReference>
<evidence type="ECO:0000313" key="4">
    <source>
        <dbReference type="EMBL" id="QIK71408.1"/>
    </source>
</evidence>
<protein>
    <submittedName>
        <fullName evidence="4">CsbD family protein</fullName>
    </submittedName>
</protein>
<evidence type="ECO:0000313" key="5">
    <source>
        <dbReference type="Proteomes" id="UP000501058"/>
    </source>
</evidence>
<gene>
    <name evidence="4" type="ORF">G7070_02770</name>
</gene>